<feature type="non-terminal residue" evidence="1">
    <location>
        <position position="51"/>
    </location>
</feature>
<dbReference type="EMBL" id="JXTB01000002">
    <property type="protein sequence ID" value="PON80015.1"/>
    <property type="molecule type" value="Genomic_DNA"/>
</dbReference>
<keyword evidence="2" id="KW-1185">Reference proteome</keyword>
<sequence length="51" mass="6025">MTSKDLLLLPLPILTLILVPRSRLWNHFVEFFFSFHHHKGDGDIPLLTNRK</sequence>
<gene>
    <name evidence="1" type="ORF">PanWU01x14_004650</name>
</gene>
<dbReference type="AlphaFoldDB" id="A0A2P5E391"/>
<accession>A0A2P5E391</accession>
<evidence type="ECO:0000313" key="1">
    <source>
        <dbReference type="EMBL" id="PON80015.1"/>
    </source>
</evidence>
<reference evidence="2" key="1">
    <citation type="submission" date="2016-06" db="EMBL/GenBank/DDBJ databases">
        <title>Parallel loss of symbiosis genes in relatives of nitrogen-fixing non-legume Parasponia.</title>
        <authorList>
            <person name="Van Velzen R."/>
            <person name="Holmer R."/>
            <person name="Bu F."/>
            <person name="Rutten L."/>
            <person name="Van Zeijl A."/>
            <person name="Liu W."/>
            <person name="Santuari L."/>
            <person name="Cao Q."/>
            <person name="Sharma T."/>
            <person name="Shen D."/>
            <person name="Roswanjaya Y."/>
            <person name="Wardhani T."/>
            <person name="Kalhor M.S."/>
            <person name="Jansen J."/>
            <person name="Van den Hoogen J."/>
            <person name="Gungor B."/>
            <person name="Hartog M."/>
            <person name="Hontelez J."/>
            <person name="Verver J."/>
            <person name="Yang W.-C."/>
            <person name="Schijlen E."/>
            <person name="Repin R."/>
            <person name="Schilthuizen M."/>
            <person name="Schranz E."/>
            <person name="Heidstra R."/>
            <person name="Miyata K."/>
            <person name="Fedorova E."/>
            <person name="Kohlen W."/>
            <person name="Bisseling T."/>
            <person name="Smit S."/>
            <person name="Geurts R."/>
        </authorList>
    </citation>
    <scope>NUCLEOTIDE SEQUENCE [LARGE SCALE GENOMIC DNA]</scope>
    <source>
        <strain evidence="2">cv. WU1-14</strain>
    </source>
</reference>
<name>A0A2P5E391_PARAD</name>
<organism evidence="1 2">
    <name type="scientific">Parasponia andersonii</name>
    <name type="common">Sponia andersonii</name>
    <dbReference type="NCBI Taxonomy" id="3476"/>
    <lineage>
        <taxon>Eukaryota</taxon>
        <taxon>Viridiplantae</taxon>
        <taxon>Streptophyta</taxon>
        <taxon>Embryophyta</taxon>
        <taxon>Tracheophyta</taxon>
        <taxon>Spermatophyta</taxon>
        <taxon>Magnoliopsida</taxon>
        <taxon>eudicotyledons</taxon>
        <taxon>Gunneridae</taxon>
        <taxon>Pentapetalae</taxon>
        <taxon>rosids</taxon>
        <taxon>fabids</taxon>
        <taxon>Rosales</taxon>
        <taxon>Cannabaceae</taxon>
        <taxon>Parasponia</taxon>
    </lineage>
</organism>
<proteinExistence type="predicted"/>
<protein>
    <submittedName>
        <fullName evidence="1">Uncharacterized protein</fullName>
    </submittedName>
</protein>
<evidence type="ECO:0000313" key="2">
    <source>
        <dbReference type="Proteomes" id="UP000237105"/>
    </source>
</evidence>
<dbReference type="Proteomes" id="UP000237105">
    <property type="component" value="Unassembled WGS sequence"/>
</dbReference>
<comment type="caution">
    <text evidence="1">The sequence shown here is derived from an EMBL/GenBank/DDBJ whole genome shotgun (WGS) entry which is preliminary data.</text>
</comment>